<reference evidence="7" key="1">
    <citation type="submission" date="2021-11" db="EMBL/GenBank/DDBJ databases">
        <title>The first genome sequence of unculturable Mycoplasma faucium obtained by de novo assembly of metagenomic reads.</title>
        <authorList>
            <person name="Sabat A.J."/>
            <person name="Bathoorn E."/>
            <person name="Akkerboom V."/>
            <person name="Friedrich A.W."/>
        </authorList>
    </citation>
    <scope>NUCLEOTIDE SEQUENCE [LARGE SCALE GENOMIC DNA]</scope>
    <source>
        <strain evidence="7">UMCG-MFM1</strain>
    </source>
</reference>
<dbReference type="Proteomes" id="UP001622612">
    <property type="component" value="Chromosome"/>
</dbReference>
<keyword evidence="2" id="KW-0813">Transport</keyword>
<evidence type="ECO:0000313" key="7">
    <source>
        <dbReference type="EMBL" id="WYM97308.1"/>
    </source>
</evidence>
<dbReference type="InterPro" id="IPR017871">
    <property type="entry name" value="ABC_transporter-like_CS"/>
</dbReference>
<dbReference type="SUPFAM" id="SSF52540">
    <property type="entry name" value="P-loop containing nucleoside triphosphate hydrolases"/>
    <property type="match status" value="1"/>
</dbReference>
<dbReference type="SMART" id="SM00382">
    <property type="entry name" value="AAA"/>
    <property type="match status" value="1"/>
</dbReference>
<dbReference type="InterPro" id="IPR003439">
    <property type="entry name" value="ABC_transporter-like_ATP-bd"/>
</dbReference>
<dbReference type="EMBL" id="CP088155">
    <property type="protein sequence ID" value="WYM97308.1"/>
    <property type="molecule type" value="Genomic_DNA"/>
</dbReference>
<dbReference type="Gene3D" id="3.40.50.300">
    <property type="entry name" value="P-loop containing nucleotide triphosphate hydrolases"/>
    <property type="match status" value="1"/>
</dbReference>
<keyword evidence="4 7" id="KW-0067">ATP-binding</keyword>
<comment type="similarity">
    <text evidence="1">Belongs to the ABC transporter superfamily.</text>
</comment>
<accession>A0ABZ2TN93</accession>
<feature type="region of interest" description="Disordered" evidence="5">
    <location>
        <begin position="1"/>
        <end position="20"/>
    </location>
</feature>
<sequence>MPKKDLESKQEQKIDTKVTLKPEKETQKKVKKTTEIKTLSQALDPITVSKLENPITVDDNGLNVTVLDNKTLKAFKKSNNKPRPKDKYTYEKNQEGYIVEVSDLRKTYLSGNVATEVLKGISFKIKRGEIAILYGKSGSGKSTLLNIISALDRPTSGKVIVNDISLPYLSNRNQTLFRRENISFIFQNYNLLQNLNSYDNVETGSYLQSDKSKRLDIKKLFVDFDLEQCMYKYPSQMSGGQQQRVSILRAIAKNSEIIVADEPTGALDENTGKIVLKLLQQINKEYKSTIIIVSHDPDIAAIADKVIYLELGHVKNIVEQERKWLIEH</sequence>
<dbReference type="Pfam" id="PF00005">
    <property type="entry name" value="ABC_tran"/>
    <property type="match status" value="1"/>
</dbReference>
<evidence type="ECO:0000259" key="6">
    <source>
        <dbReference type="PROSITE" id="PS50893"/>
    </source>
</evidence>
<evidence type="ECO:0000256" key="4">
    <source>
        <dbReference type="ARBA" id="ARBA00022840"/>
    </source>
</evidence>
<dbReference type="PROSITE" id="PS00211">
    <property type="entry name" value="ABC_TRANSPORTER_1"/>
    <property type="match status" value="1"/>
</dbReference>
<dbReference type="InterPro" id="IPR027417">
    <property type="entry name" value="P-loop_NTPase"/>
</dbReference>
<dbReference type="InterPro" id="IPR017911">
    <property type="entry name" value="MacB-like_ATP-bd"/>
</dbReference>
<dbReference type="PANTHER" id="PTHR42798:SF2">
    <property type="entry name" value="ABC TRANSPORTER ATP-BINDING PROTEIN MG467-RELATED"/>
    <property type="match status" value="1"/>
</dbReference>
<evidence type="ECO:0000256" key="3">
    <source>
        <dbReference type="ARBA" id="ARBA00022741"/>
    </source>
</evidence>
<gene>
    <name evidence="7" type="ORF">LQ356_00215</name>
</gene>
<dbReference type="GO" id="GO:0005524">
    <property type="term" value="F:ATP binding"/>
    <property type="evidence" value="ECO:0007669"/>
    <property type="project" value="UniProtKB-KW"/>
</dbReference>
<dbReference type="CDD" id="cd03255">
    <property type="entry name" value="ABC_MJ0796_LolCDE_FtsE"/>
    <property type="match status" value="1"/>
</dbReference>
<dbReference type="PANTHER" id="PTHR42798">
    <property type="entry name" value="LIPOPROTEIN-RELEASING SYSTEM ATP-BINDING PROTEIN LOLD"/>
    <property type="match status" value="1"/>
</dbReference>
<name>A0ABZ2TN93_9BACT</name>
<evidence type="ECO:0000313" key="8">
    <source>
        <dbReference type="Proteomes" id="UP001622612"/>
    </source>
</evidence>
<keyword evidence="8" id="KW-1185">Reference proteome</keyword>
<organism evidence="7 8">
    <name type="scientific">Metamycoplasma faucium</name>
    <dbReference type="NCBI Taxonomy" id="56142"/>
    <lineage>
        <taxon>Bacteria</taxon>
        <taxon>Bacillati</taxon>
        <taxon>Mycoplasmatota</taxon>
        <taxon>Mycoplasmoidales</taxon>
        <taxon>Metamycoplasmataceae</taxon>
        <taxon>Metamycoplasma</taxon>
    </lineage>
</organism>
<evidence type="ECO:0000256" key="5">
    <source>
        <dbReference type="SAM" id="MobiDB-lite"/>
    </source>
</evidence>
<feature type="domain" description="ABC transporter" evidence="6">
    <location>
        <begin position="99"/>
        <end position="328"/>
    </location>
</feature>
<keyword evidence="3" id="KW-0547">Nucleotide-binding</keyword>
<evidence type="ECO:0000256" key="2">
    <source>
        <dbReference type="ARBA" id="ARBA00022448"/>
    </source>
</evidence>
<dbReference type="PROSITE" id="PS50893">
    <property type="entry name" value="ABC_TRANSPORTER_2"/>
    <property type="match status" value="1"/>
</dbReference>
<evidence type="ECO:0000256" key="1">
    <source>
        <dbReference type="ARBA" id="ARBA00005417"/>
    </source>
</evidence>
<dbReference type="InterPro" id="IPR003593">
    <property type="entry name" value="AAA+_ATPase"/>
</dbReference>
<proteinExistence type="inferred from homology"/>
<protein>
    <submittedName>
        <fullName evidence="7">ABC transporter ATP-binding protein</fullName>
    </submittedName>
</protein>
<dbReference type="RefSeq" id="WP_405311685.1">
    <property type="nucleotide sequence ID" value="NZ_CP088155.1"/>
</dbReference>